<feature type="domain" description="DUF8147" evidence="2">
    <location>
        <begin position="3"/>
        <end position="61"/>
    </location>
</feature>
<proteinExistence type="predicted"/>
<dbReference type="RefSeq" id="WP_304448976.1">
    <property type="nucleotide sequence ID" value="NZ_JARRAH010000001.1"/>
</dbReference>
<dbReference type="AlphaFoldDB" id="A0ABD5UES9"/>
<protein>
    <recommendedName>
        <fullName evidence="2">DUF8147 domain-containing protein</fullName>
    </recommendedName>
</protein>
<sequence length="66" mass="6597">MNYRVVGTSVVAALVVSLAVAVVVTGLLAARVWPSALVGLPAGAVAGVVTYTVVHATLQRRLAAAV</sequence>
<comment type="caution">
    <text evidence="3">The sequence shown here is derived from an EMBL/GenBank/DDBJ whole genome shotgun (WGS) entry which is preliminary data.</text>
</comment>
<evidence type="ECO:0000313" key="3">
    <source>
        <dbReference type="EMBL" id="MFC6837309.1"/>
    </source>
</evidence>
<name>A0ABD5UES9_9EURY</name>
<organism evidence="3 4">
    <name type="scientific">Halomarina ordinaria</name>
    <dbReference type="NCBI Taxonomy" id="3033939"/>
    <lineage>
        <taxon>Archaea</taxon>
        <taxon>Methanobacteriati</taxon>
        <taxon>Methanobacteriota</taxon>
        <taxon>Stenosarchaea group</taxon>
        <taxon>Halobacteria</taxon>
        <taxon>Halobacteriales</taxon>
        <taxon>Natronomonadaceae</taxon>
        <taxon>Halomarina</taxon>
    </lineage>
</organism>
<reference evidence="3 4" key="1">
    <citation type="journal article" date="2019" name="Int. J. Syst. Evol. Microbiol.">
        <title>The Global Catalogue of Microorganisms (GCM) 10K type strain sequencing project: providing services to taxonomists for standard genome sequencing and annotation.</title>
        <authorList>
            <consortium name="The Broad Institute Genomics Platform"/>
            <consortium name="The Broad Institute Genome Sequencing Center for Infectious Disease"/>
            <person name="Wu L."/>
            <person name="Ma J."/>
        </authorList>
    </citation>
    <scope>NUCLEOTIDE SEQUENCE [LARGE SCALE GENOMIC DNA]</scope>
    <source>
        <strain evidence="3 4">PSRA2</strain>
    </source>
</reference>
<keyword evidence="1" id="KW-1133">Transmembrane helix</keyword>
<feature type="transmembrane region" description="Helical" evidence="1">
    <location>
        <begin position="31"/>
        <end position="54"/>
    </location>
</feature>
<dbReference type="Proteomes" id="UP001596406">
    <property type="component" value="Unassembled WGS sequence"/>
</dbReference>
<gene>
    <name evidence="3" type="ORF">ACFQHK_12415</name>
</gene>
<evidence type="ECO:0000256" key="1">
    <source>
        <dbReference type="SAM" id="Phobius"/>
    </source>
</evidence>
<keyword evidence="1" id="KW-0472">Membrane</keyword>
<evidence type="ECO:0000259" key="2">
    <source>
        <dbReference type="Pfam" id="PF26472"/>
    </source>
</evidence>
<evidence type="ECO:0000313" key="4">
    <source>
        <dbReference type="Proteomes" id="UP001596406"/>
    </source>
</evidence>
<dbReference type="EMBL" id="JBHSXM010000001">
    <property type="protein sequence ID" value="MFC6837309.1"/>
    <property type="molecule type" value="Genomic_DNA"/>
</dbReference>
<accession>A0ABD5UES9</accession>
<keyword evidence="1" id="KW-0812">Transmembrane</keyword>
<keyword evidence="4" id="KW-1185">Reference proteome</keyword>
<dbReference type="InterPro" id="IPR058460">
    <property type="entry name" value="DUF8147"/>
</dbReference>
<dbReference type="Pfam" id="PF26472">
    <property type="entry name" value="DUF8147"/>
    <property type="match status" value="1"/>
</dbReference>